<dbReference type="Proteomes" id="UP000199310">
    <property type="component" value="Unassembled WGS sequence"/>
</dbReference>
<gene>
    <name evidence="1" type="ORF">SAMN04488122_4933</name>
</gene>
<dbReference type="PROSITE" id="PS51257">
    <property type="entry name" value="PROKAR_LIPOPROTEIN"/>
    <property type="match status" value="1"/>
</dbReference>
<keyword evidence="2" id="KW-1185">Reference proteome</keyword>
<evidence type="ECO:0000313" key="1">
    <source>
        <dbReference type="EMBL" id="SEW52560.1"/>
    </source>
</evidence>
<dbReference type="EMBL" id="FOJG01000002">
    <property type="protein sequence ID" value="SEW52560.1"/>
    <property type="molecule type" value="Genomic_DNA"/>
</dbReference>
<dbReference type="AlphaFoldDB" id="A0A1I0S8X7"/>
<dbReference type="InterPro" id="IPR032183">
    <property type="entry name" value="PKD-like"/>
</dbReference>
<protein>
    <submittedName>
        <fullName evidence="1">PKD-like family protein</fullName>
    </submittedName>
</protein>
<dbReference type="RefSeq" id="WP_089899116.1">
    <property type="nucleotide sequence ID" value="NZ_FOJG01000002.1"/>
</dbReference>
<dbReference type="OrthoDB" id="1095195at2"/>
<sequence length="531" mass="59538">MLLRYKKKGLIPLLLAGSLWFSSCYKDQGNYDYKEINKVTIDTFAGNLSVYRFDTLQITPVISANLDKKILDDTTRFSYLWVANQQNSTSYELGTTRNLRAKIDIPVGSYSLYFEMTDKVTGNIYSQLSKSFTVMSSTYEGWLVFSDVNGRATLDMVNLLKGKPDAITRDILSASPVIPKQLTGPRDVAYVYTYILNIMPPPYHNATYGDPDHEWIYICTDQGAWKLRNDDLTTRWEWGMVHETTLTDSSSFRPAYVGANGAGAFQSTVSFYDGKGNFYERGGTAAYSVRMNRVNGEATAYRAAPFLGRYYNMGGTSYTTLFDVDKKRFLRHKPGSNVSSLMEYNPTSMPLFNFNDIGMDLVWMRAVPYNYLTYAVMKDPAGARWLLTFNVISGISQDKKVKLTGPEIEKATMFAADKNYGTLFYAVGGRIYATSKDFPEQTYKVLDLGDKTITYMDQHSFRAGNYNGSDANAKGSWLMVGYTDPAGTPGANGTLAAYLPANFVNGHGALTQMKAYTGFGIIKSLSYRERF</sequence>
<organism evidence="1 2">
    <name type="scientific">Chitinophaga arvensicola</name>
    <dbReference type="NCBI Taxonomy" id="29529"/>
    <lineage>
        <taxon>Bacteria</taxon>
        <taxon>Pseudomonadati</taxon>
        <taxon>Bacteroidota</taxon>
        <taxon>Chitinophagia</taxon>
        <taxon>Chitinophagales</taxon>
        <taxon>Chitinophagaceae</taxon>
        <taxon>Chitinophaga</taxon>
    </lineage>
</organism>
<reference evidence="2" key="1">
    <citation type="submission" date="2016-10" db="EMBL/GenBank/DDBJ databases">
        <authorList>
            <person name="Varghese N."/>
            <person name="Submissions S."/>
        </authorList>
    </citation>
    <scope>NUCLEOTIDE SEQUENCE [LARGE SCALE GENOMIC DNA]</scope>
    <source>
        <strain evidence="2">DSM 3695</strain>
    </source>
</reference>
<dbReference type="Pfam" id="PF16407">
    <property type="entry name" value="PKD_2"/>
    <property type="match status" value="1"/>
</dbReference>
<evidence type="ECO:0000313" key="2">
    <source>
        <dbReference type="Proteomes" id="UP000199310"/>
    </source>
</evidence>
<dbReference type="STRING" id="29529.SAMN04488122_4933"/>
<name>A0A1I0S8X7_9BACT</name>
<accession>A0A1I0S8X7</accession>
<proteinExistence type="predicted"/>